<dbReference type="AlphaFoldDB" id="A0A553MW68"/>
<dbReference type="EMBL" id="SRMA01027240">
    <property type="protein sequence ID" value="TRY57398.1"/>
    <property type="molecule type" value="Genomic_DNA"/>
</dbReference>
<dbReference type="GO" id="GO:0035591">
    <property type="term" value="F:signaling adaptor activity"/>
    <property type="evidence" value="ECO:0007669"/>
    <property type="project" value="TreeGrafter"/>
</dbReference>
<name>A0A553MW68_9TELE</name>
<evidence type="ECO:0000256" key="1">
    <source>
        <dbReference type="SAM" id="MobiDB-lite"/>
    </source>
</evidence>
<dbReference type="PANTHER" id="PTHR45960:SF5">
    <property type="entry name" value="GRB2-ASSOCIATED-BINDING PROTEIN 1"/>
    <property type="match status" value="1"/>
</dbReference>
<dbReference type="GO" id="GO:0007165">
    <property type="term" value="P:signal transduction"/>
    <property type="evidence" value="ECO:0007669"/>
    <property type="project" value="TreeGrafter"/>
</dbReference>
<organism evidence="2 3">
    <name type="scientific">Danionella cerebrum</name>
    <dbReference type="NCBI Taxonomy" id="2873325"/>
    <lineage>
        <taxon>Eukaryota</taxon>
        <taxon>Metazoa</taxon>
        <taxon>Chordata</taxon>
        <taxon>Craniata</taxon>
        <taxon>Vertebrata</taxon>
        <taxon>Euteleostomi</taxon>
        <taxon>Actinopterygii</taxon>
        <taxon>Neopterygii</taxon>
        <taxon>Teleostei</taxon>
        <taxon>Ostariophysi</taxon>
        <taxon>Cypriniformes</taxon>
        <taxon>Danionidae</taxon>
        <taxon>Danioninae</taxon>
        <taxon>Danionella</taxon>
    </lineage>
</organism>
<dbReference type="STRING" id="623744.A0A553MW68"/>
<gene>
    <name evidence="2" type="ORF">DNTS_035190</name>
</gene>
<feature type="compositionally biased region" description="Polar residues" evidence="1">
    <location>
        <begin position="111"/>
        <end position="130"/>
    </location>
</feature>
<keyword evidence="3" id="KW-1185">Reference proteome</keyword>
<proteinExistence type="predicted"/>
<feature type="region of interest" description="Disordered" evidence="1">
    <location>
        <begin position="248"/>
        <end position="278"/>
    </location>
</feature>
<dbReference type="Proteomes" id="UP000316079">
    <property type="component" value="Unassembled WGS sequence"/>
</dbReference>
<feature type="region of interest" description="Disordered" evidence="1">
    <location>
        <begin position="93"/>
        <end position="173"/>
    </location>
</feature>
<reference evidence="2 3" key="1">
    <citation type="journal article" date="2019" name="Sci. Data">
        <title>Hybrid genome assembly and annotation of Danionella translucida.</title>
        <authorList>
            <person name="Kadobianskyi M."/>
            <person name="Schulze L."/>
            <person name="Schuelke M."/>
            <person name="Judkewitz B."/>
        </authorList>
    </citation>
    <scope>NUCLEOTIDE SEQUENCE [LARGE SCALE GENOMIC DNA]</scope>
    <source>
        <strain evidence="2 3">Bolton</strain>
    </source>
</reference>
<feature type="non-terminal residue" evidence="2">
    <location>
        <position position="470"/>
    </location>
</feature>
<evidence type="ECO:0000313" key="3">
    <source>
        <dbReference type="Proteomes" id="UP000316079"/>
    </source>
</evidence>
<protein>
    <submittedName>
        <fullName evidence="2">Uncharacterized protein</fullName>
    </submittedName>
</protein>
<feature type="region of interest" description="Disordered" evidence="1">
    <location>
        <begin position="403"/>
        <end position="470"/>
    </location>
</feature>
<dbReference type="GO" id="GO:0005737">
    <property type="term" value="C:cytoplasm"/>
    <property type="evidence" value="ECO:0007669"/>
    <property type="project" value="TreeGrafter"/>
</dbReference>
<accession>A0A553MW68</accession>
<evidence type="ECO:0000313" key="2">
    <source>
        <dbReference type="EMBL" id="TRY57398.1"/>
    </source>
</evidence>
<dbReference type="OrthoDB" id="67516at2759"/>
<feature type="non-terminal residue" evidence="2">
    <location>
        <position position="1"/>
    </location>
</feature>
<dbReference type="PANTHER" id="PTHR45960">
    <property type="entry name" value="GRB2-ASSOCIATED-BINDING PROTEIN"/>
    <property type="match status" value="1"/>
</dbReference>
<sequence length="470" mass="50709">SAKATHQLNVSGALVVDIAPSGGLGGTLGASALANLPPPYQPVSVRQLGSSSSLEEPQDYLWLLNCESKKPEPNSPVAPICLGEEEQEYLLLEECESRSAPNSQTHRDCSKSTSSEPDCNDNLPSHYTPTSSSSSKHASVNGFFPSQHTMALYDSPPSRGGSLSADPQGLYHLPRSYSQDTVLLPKSASSPPIPDGEPGELYVFNTPARKPSLEAHFRNLSVSYDIPPTPGSNSTYQVPRTAVVEAISGSTDVVPPPRPPKPSLSGGSVPPERSPTDTYVVPRSVSETDANYCVPSSAGGNKALRSNTIDYGSQDCYDIPRPFPSDKSCSFDFNESFNTYFKNKGMMPVGGVSTEEMDENYVPMSVHSSSHHRSGSLSEPIQEPNYVPMTPGTVEFSSLGKQVPPPAHMGFRSSPKTPPRRPIPMTECQPPPIDRNLKPDRKGQSPKINRAVILERTDSQTVGEFSRRRI</sequence>
<comment type="caution">
    <text evidence="2">The sequence shown here is derived from an EMBL/GenBank/DDBJ whole genome shotgun (WGS) entry which is preliminary data.</text>
</comment>
<dbReference type="InterPro" id="IPR046355">
    <property type="entry name" value="Gab1-4-like"/>
</dbReference>